<sequence length="200" mass="22939">MCIFLPERKIKKVLDLVSKILRHESSTIENLAETLGVLVSTFPAVELGPLYYQKAESLKTQALKHAKSDFAARLTLTSDVISELQWWLNIANHASKAIEPRSIYKYLCNDASKLGWELVDEYSMRTATGEWSSEEKGFEINVLETKAVYLGLKCFSQDIRDTHVRLRSDNITSVAYINKMGETKSEFCYYFANRIWQLVL</sequence>
<dbReference type="EMBL" id="JAVRJZ010000008">
    <property type="protein sequence ID" value="KAK2719842.1"/>
    <property type="molecule type" value="Genomic_DNA"/>
</dbReference>
<dbReference type="CDD" id="cd09275">
    <property type="entry name" value="RNase_HI_RT_DIRS1"/>
    <property type="match status" value="1"/>
</dbReference>
<dbReference type="Proteomes" id="UP001187531">
    <property type="component" value="Unassembled WGS sequence"/>
</dbReference>
<dbReference type="AlphaFoldDB" id="A0AA88IDM1"/>
<reference evidence="1" key="1">
    <citation type="submission" date="2023-07" db="EMBL/GenBank/DDBJ databases">
        <title>Chromosome-level genome assembly of Artemia franciscana.</title>
        <authorList>
            <person name="Jo E."/>
        </authorList>
    </citation>
    <scope>NUCLEOTIDE SEQUENCE</scope>
    <source>
        <tissue evidence="1">Whole body</tissue>
    </source>
</reference>
<keyword evidence="2" id="KW-1185">Reference proteome</keyword>
<comment type="caution">
    <text evidence="1">The sequence shown here is derived from an EMBL/GenBank/DDBJ whole genome shotgun (WGS) entry which is preliminary data.</text>
</comment>
<dbReference type="PANTHER" id="PTHR33050">
    <property type="entry name" value="REVERSE TRANSCRIPTASE DOMAIN-CONTAINING PROTEIN"/>
    <property type="match status" value="1"/>
</dbReference>
<evidence type="ECO:0000313" key="2">
    <source>
        <dbReference type="Proteomes" id="UP001187531"/>
    </source>
</evidence>
<dbReference type="PANTHER" id="PTHR33050:SF7">
    <property type="entry name" value="RIBONUCLEASE H"/>
    <property type="match status" value="1"/>
</dbReference>
<dbReference type="InterPro" id="IPR052055">
    <property type="entry name" value="Hepadnavirus_pol/RT"/>
</dbReference>
<evidence type="ECO:0000313" key="1">
    <source>
        <dbReference type="EMBL" id="KAK2719842.1"/>
    </source>
</evidence>
<protein>
    <submittedName>
        <fullName evidence="1">Uncharacterized protein</fullName>
    </submittedName>
</protein>
<organism evidence="1 2">
    <name type="scientific">Artemia franciscana</name>
    <name type="common">Brine shrimp</name>
    <name type="synonym">Artemia sanfranciscana</name>
    <dbReference type="NCBI Taxonomy" id="6661"/>
    <lineage>
        <taxon>Eukaryota</taxon>
        <taxon>Metazoa</taxon>
        <taxon>Ecdysozoa</taxon>
        <taxon>Arthropoda</taxon>
        <taxon>Crustacea</taxon>
        <taxon>Branchiopoda</taxon>
        <taxon>Anostraca</taxon>
        <taxon>Artemiidae</taxon>
        <taxon>Artemia</taxon>
    </lineage>
</organism>
<name>A0AA88IDM1_ARTSF</name>
<accession>A0AA88IDM1</accession>
<gene>
    <name evidence="1" type="ORF">QYM36_005348</name>
</gene>
<proteinExistence type="predicted"/>